<evidence type="ECO:0000256" key="2">
    <source>
        <dbReference type="ARBA" id="ARBA00022443"/>
    </source>
</evidence>
<dbReference type="Pfam" id="PF07653">
    <property type="entry name" value="SH3_2"/>
    <property type="match status" value="1"/>
</dbReference>
<evidence type="ECO:0000313" key="6">
    <source>
        <dbReference type="EMBL" id="CAB4020416.1"/>
    </source>
</evidence>
<gene>
    <name evidence="6" type="ORF">PACLA_8A085977</name>
</gene>
<evidence type="ECO:0000313" key="7">
    <source>
        <dbReference type="Proteomes" id="UP001152795"/>
    </source>
</evidence>
<comment type="subcellular location">
    <subcellularLocation>
        <location evidence="1">Cytoplasm</location>
    </subcellularLocation>
</comment>
<organism evidence="6 7">
    <name type="scientific">Paramuricea clavata</name>
    <name type="common">Red gorgonian</name>
    <name type="synonym">Violescent sea-whip</name>
    <dbReference type="NCBI Taxonomy" id="317549"/>
    <lineage>
        <taxon>Eukaryota</taxon>
        <taxon>Metazoa</taxon>
        <taxon>Cnidaria</taxon>
        <taxon>Anthozoa</taxon>
        <taxon>Octocorallia</taxon>
        <taxon>Malacalcyonacea</taxon>
        <taxon>Plexauridae</taxon>
        <taxon>Paramuricea</taxon>
    </lineage>
</organism>
<feature type="region of interest" description="Disordered" evidence="5">
    <location>
        <begin position="214"/>
        <end position="233"/>
    </location>
</feature>
<dbReference type="SMART" id="SM00326">
    <property type="entry name" value="SH3"/>
    <property type="match status" value="1"/>
</dbReference>
<feature type="region of interest" description="Disordered" evidence="5">
    <location>
        <begin position="397"/>
        <end position="424"/>
    </location>
</feature>
<name>A0A6S7IRT8_PARCT</name>
<reference evidence="6" key="1">
    <citation type="submission" date="2020-04" db="EMBL/GenBank/DDBJ databases">
        <authorList>
            <person name="Alioto T."/>
            <person name="Alioto T."/>
            <person name="Gomez Garrido J."/>
        </authorList>
    </citation>
    <scope>NUCLEOTIDE SEQUENCE</scope>
    <source>
        <strain evidence="6">A484AB</strain>
    </source>
</reference>
<evidence type="ECO:0000256" key="1">
    <source>
        <dbReference type="ARBA" id="ARBA00004496"/>
    </source>
</evidence>
<evidence type="ECO:0000256" key="5">
    <source>
        <dbReference type="SAM" id="MobiDB-lite"/>
    </source>
</evidence>
<keyword evidence="4" id="KW-0344">Guanine-nucleotide releasing factor</keyword>
<dbReference type="OrthoDB" id="9991832at2759"/>
<keyword evidence="7" id="KW-1185">Reference proteome</keyword>
<dbReference type="GO" id="GO:0005085">
    <property type="term" value="F:guanyl-nucleotide exchange factor activity"/>
    <property type="evidence" value="ECO:0007669"/>
    <property type="project" value="UniProtKB-KW"/>
</dbReference>
<feature type="compositionally biased region" description="Basic residues" evidence="5">
    <location>
        <begin position="138"/>
        <end position="149"/>
    </location>
</feature>
<feature type="region of interest" description="Disordered" evidence="5">
    <location>
        <begin position="291"/>
        <end position="344"/>
    </location>
</feature>
<feature type="compositionally biased region" description="Low complexity" evidence="5">
    <location>
        <begin position="300"/>
        <end position="313"/>
    </location>
</feature>
<dbReference type="InterPro" id="IPR036028">
    <property type="entry name" value="SH3-like_dom_sf"/>
</dbReference>
<feature type="region of interest" description="Disordered" evidence="5">
    <location>
        <begin position="114"/>
        <end position="196"/>
    </location>
</feature>
<accession>A0A6S7IRT8</accession>
<evidence type="ECO:0000256" key="4">
    <source>
        <dbReference type="ARBA" id="ARBA00022658"/>
    </source>
</evidence>
<feature type="compositionally biased region" description="Polar residues" evidence="5">
    <location>
        <begin position="22"/>
        <end position="38"/>
    </location>
</feature>
<feature type="compositionally biased region" description="Basic residues" evidence="5">
    <location>
        <begin position="1"/>
        <end position="13"/>
    </location>
</feature>
<dbReference type="SUPFAM" id="SSF50044">
    <property type="entry name" value="SH3-domain"/>
    <property type="match status" value="1"/>
</dbReference>
<dbReference type="InterPro" id="IPR001452">
    <property type="entry name" value="SH3_domain"/>
</dbReference>
<keyword evidence="3" id="KW-0963">Cytoplasm</keyword>
<keyword evidence="2" id="KW-0728">SH3 domain</keyword>
<dbReference type="AlphaFoldDB" id="A0A6S7IRT8"/>
<dbReference type="EMBL" id="CACRXK020010943">
    <property type="protein sequence ID" value="CAB4020416.1"/>
    <property type="molecule type" value="Genomic_DNA"/>
</dbReference>
<feature type="region of interest" description="Disordered" evidence="5">
    <location>
        <begin position="1"/>
        <end position="41"/>
    </location>
</feature>
<protein>
    <submittedName>
        <fullName evidence="6">Rho guanine nucleotide exchange factor 4</fullName>
    </submittedName>
</protein>
<dbReference type="Gene3D" id="2.30.30.40">
    <property type="entry name" value="SH3 Domains"/>
    <property type="match status" value="1"/>
</dbReference>
<dbReference type="PANTHER" id="PTHR47544">
    <property type="entry name" value="RHO GUANINE NUCLEOTIDE EXCHANGE FACTOR 4"/>
    <property type="match status" value="1"/>
</dbReference>
<feature type="compositionally biased region" description="Polar residues" evidence="5">
    <location>
        <begin position="114"/>
        <end position="125"/>
    </location>
</feature>
<dbReference type="Proteomes" id="UP001152795">
    <property type="component" value="Unassembled WGS sequence"/>
</dbReference>
<proteinExistence type="predicted"/>
<comment type="caution">
    <text evidence="6">The sequence shown here is derived from an EMBL/GenBank/DDBJ whole genome shotgun (WGS) entry which is preliminary data.</text>
</comment>
<dbReference type="GO" id="GO:0005737">
    <property type="term" value="C:cytoplasm"/>
    <property type="evidence" value="ECO:0007669"/>
    <property type="project" value="UniProtKB-SubCell"/>
</dbReference>
<feature type="compositionally biased region" description="Polar residues" evidence="5">
    <location>
        <begin position="321"/>
        <end position="331"/>
    </location>
</feature>
<dbReference type="PANTHER" id="PTHR47544:SF3">
    <property type="entry name" value="RHO GUANINE NUCLEOTIDE EXCHANGE FACTOR 4 ISOFORM X1"/>
    <property type="match status" value="1"/>
</dbReference>
<feature type="compositionally biased region" description="Polar residues" evidence="5">
    <location>
        <begin position="397"/>
        <end position="408"/>
    </location>
</feature>
<feature type="compositionally biased region" description="Polar residues" evidence="5">
    <location>
        <begin position="159"/>
        <end position="176"/>
    </location>
</feature>
<evidence type="ECO:0000256" key="3">
    <source>
        <dbReference type="ARBA" id="ARBA00022490"/>
    </source>
</evidence>
<feature type="non-terminal residue" evidence="6">
    <location>
        <position position="916"/>
    </location>
</feature>
<dbReference type="PROSITE" id="PS50002">
    <property type="entry name" value="SH3"/>
    <property type="match status" value="1"/>
</dbReference>
<sequence length="916" mass="101823">MNTTPNKRKRRRKNESFETEKMSQSSSINQENVDSTGNKWKRRLHSLRRSLSKKKVTKLKEFERNQDQNEVQECSFENKNGQHTIADITFDNRCSENIELNGWQQNCNERQSPLLNGCSSKDSPNLNPPIPSDNSKINVKKRKGFHRRTKGDTVRGNKNHQSTSQQDLQNGKNKSLNGLERLDSDAKRSRSHLNGRKNKRLSLFSGWFKLPSRASSEKNLKRRGRGLSVSTGNFNEQEGNFKLLTDVKLLRDPGYVSSSGDSLDLGEDRYHSLRRSRASLIDIKWHKHAKSEGNLASPVSRNRSLTLSPSSSSNRKEILLSNKTTPNIRRNSASKHRQENRKSLPVNIDVQNPSGIWEDWDQVSPEVPQCSDSLGSFGNITEDDDVYLTAEDDSTGSSPNLFLGSSDQPLPECSKETESKEQISGTENIVNRKISADSYFSGTPNGKGISLAGLPVSDINRNVEQVAQATKTSCGGVTPNSSSLNEGQIVHVQPAKDSDDKASSVSIKNNIGAKPITYVCKNCQAQASGWRTIKPKDFHKLSLGQLTDLNDRPVVSMRCMQCRSSRLSKQSDTCHDVLITRPPKKPAPKPPALMKNKSKSLTALAGKFPILSEQLDLNETSSLHKLNDSCSDNLCELLSQSKDTTSPTSEGVYVGIMGDQGVILRKRRVYHKQNRVVSMPSELLENVIEVEGAEVQSNTKYSGKSYSLQSAESEVYLSCNSEAPSSYNSNTPSSGVLNSSTEKVLCMRSVSISSIDVQDLSMKKKIHSQSVPCLAFNKGCLDGLKTTQINQGVLEDSAFPSQTFSIPKDCISQQSSTAQSMMSLNFQQPNEGSDHDTSDKVTGKPLMYAEALWDHVTMNEEELCFTAGQAIAVYDVDDPEWWFGLADDHIGWFPAAFVRRLAHARKSSLYQWVYFG</sequence>